<accession>A0A382KE26</accession>
<evidence type="ECO:0000256" key="2">
    <source>
        <dbReference type="SAM" id="Phobius"/>
    </source>
</evidence>
<dbReference type="Pfam" id="PF13435">
    <property type="entry name" value="Cytochrome_C554"/>
    <property type="match status" value="2"/>
</dbReference>
<evidence type="ECO:0000259" key="3">
    <source>
        <dbReference type="Pfam" id="PF13435"/>
    </source>
</evidence>
<dbReference type="InterPro" id="IPR036280">
    <property type="entry name" value="Multihaem_cyt_sf"/>
</dbReference>
<dbReference type="Gene3D" id="1.10.1130.10">
    <property type="entry name" value="Flavocytochrome C3, Chain A"/>
    <property type="match status" value="1"/>
</dbReference>
<dbReference type="EMBL" id="UINC01080050">
    <property type="protein sequence ID" value="SVC22638.1"/>
    <property type="molecule type" value="Genomic_DNA"/>
</dbReference>
<keyword evidence="2" id="KW-0472">Membrane</keyword>
<protein>
    <recommendedName>
        <fullName evidence="3">Cytochrome c-552/4 domain-containing protein</fullName>
    </recommendedName>
</protein>
<dbReference type="PROSITE" id="PS51257">
    <property type="entry name" value="PROKAR_LIPOPROTEIN"/>
    <property type="match status" value="1"/>
</dbReference>
<reference evidence="4" key="1">
    <citation type="submission" date="2018-05" db="EMBL/GenBank/DDBJ databases">
        <authorList>
            <person name="Lanie J.A."/>
            <person name="Ng W.-L."/>
            <person name="Kazmierczak K.M."/>
            <person name="Andrzejewski T.M."/>
            <person name="Davidsen T.M."/>
            <person name="Wayne K.J."/>
            <person name="Tettelin H."/>
            <person name="Glass J.I."/>
            <person name="Rusch D."/>
            <person name="Podicherti R."/>
            <person name="Tsui H.-C.T."/>
            <person name="Winkler M.E."/>
        </authorList>
    </citation>
    <scope>NUCLEOTIDE SEQUENCE</scope>
</reference>
<dbReference type="PANTHER" id="PTHR35038:SF8">
    <property type="entry name" value="C-TYPE POLYHEME CYTOCHROME OMCC"/>
    <property type="match status" value="1"/>
</dbReference>
<dbReference type="GO" id="GO:0016491">
    <property type="term" value="F:oxidoreductase activity"/>
    <property type="evidence" value="ECO:0007669"/>
    <property type="project" value="TreeGrafter"/>
</dbReference>
<feature type="non-terminal residue" evidence="4">
    <location>
        <position position="300"/>
    </location>
</feature>
<dbReference type="InterPro" id="IPR023155">
    <property type="entry name" value="Cyt_c-552/4"/>
</dbReference>
<feature type="domain" description="Cytochrome c-552/4" evidence="3">
    <location>
        <begin position="195"/>
        <end position="233"/>
    </location>
</feature>
<keyword evidence="2" id="KW-0812">Transmembrane</keyword>
<evidence type="ECO:0000256" key="1">
    <source>
        <dbReference type="ARBA" id="ARBA00022729"/>
    </source>
</evidence>
<dbReference type="PANTHER" id="PTHR35038">
    <property type="entry name" value="DISSIMILATORY SULFITE REDUCTASE SIRA"/>
    <property type="match status" value="1"/>
</dbReference>
<dbReference type="InterPro" id="IPR051829">
    <property type="entry name" value="Multiheme_Cytochr_ET"/>
</dbReference>
<evidence type="ECO:0000313" key="4">
    <source>
        <dbReference type="EMBL" id="SVC22638.1"/>
    </source>
</evidence>
<feature type="transmembrane region" description="Helical" evidence="2">
    <location>
        <begin position="12"/>
        <end position="31"/>
    </location>
</feature>
<feature type="domain" description="Cytochrome c-552/4" evidence="3">
    <location>
        <begin position="60"/>
        <end position="87"/>
    </location>
</feature>
<dbReference type="SUPFAM" id="SSF48695">
    <property type="entry name" value="Multiheme cytochromes"/>
    <property type="match status" value="1"/>
</dbReference>
<keyword evidence="2" id="KW-1133">Transmembrane helix</keyword>
<sequence length="300" mass="33650">MTRTQLVVFTRSTLRLLGICTAVLVVAFMSGCRNTTIPNGELERSTDFVATPATFVGSQECSTCHMQETQLWSSSHHDLAMQAANSDTVLANFDETTFTHFGVTSAFSKRNGEYFVRTEGQDGTLEQYPIAYTFGVDPLQQYLIEFPGGRVQALSIAWDSRPGDAGGQRWFHLYPDERITYDDPLHWTNHYQNWNFMCSECHSTNVDKNFIFDEDRYETTWSEIDVSCEACHGPASNHVAWAEAAAVTSEVNTDTSKGLTFGLKNAPAAWIIDIDTGLATRTPPREKRTEIETCARCHSR</sequence>
<organism evidence="4">
    <name type="scientific">marine metagenome</name>
    <dbReference type="NCBI Taxonomy" id="408172"/>
    <lineage>
        <taxon>unclassified sequences</taxon>
        <taxon>metagenomes</taxon>
        <taxon>ecological metagenomes</taxon>
    </lineage>
</organism>
<name>A0A382KE26_9ZZZZ</name>
<dbReference type="AlphaFoldDB" id="A0A382KE26"/>
<proteinExistence type="predicted"/>
<gene>
    <name evidence="4" type="ORF">METZ01_LOCUS275492</name>
</gene>
<keyword evidence="1" id="KW-0732">Signal</keyword>